<dbReference type="PANTHER" id="PTHR35460:SF1">
    <property type="entry name" value="TRNA LIGASE 1"/>
    <property type="match status" value="1"/>
</dbReference>
<feature type="region of interest" description="Disordered" evidence="1">
    <location>
        <begin position="331"/>
        <end position="408"/>
    </location>
</feature>
<comment type="caution">
    <text evidence="4">The sequence shown here is derived from an EMBL/GenBank/DDBJ whole genome shotgun (WGS) entry which is preliminary data.</text>
</comment>
<dbReference type="Proteomes" id="UP001396334">
    <property type="component" value="Unassembled WGS sequence"/>
</dbReference>
<feature type="transmembrane region" description="Helical" evidence="2">
    <location>
        <begin position="150"/>
        <end position="173"/>
    </location>
</feature>
<feature type="transmembrane region" description="Helical" evidence="2">
    <location>
        <begin position="32"/>
        <end position="53"/>
    </location>
</feature>
<evidence type="ECO:0000313" key="4">
    <source>
        <dbReference type="EMBL" id="KAK8994444.1"/>
    </source>
</evidence>
<feature type="compositionally biased region" description="Basic and acidic residues" evidence="1">
    <location>
        <begin position="388"/>
        <end position="397"/>
    </location>
</feature>
<feature type="transmembrane region" description="Helical" evidence="2">
    <location>
        <begin position="107"/>
        <end position="129"/>
    </location>
</feature>
<dbReference type="Pfam" id="PF03151">
    <property type="entry name" value="TPT"/>
    <property type="match status" value="1"/>
</dbReference>
<sequence>MCHMTACSLLSYIAIAWMKMVPMQTIRSRVQFLKISALSLVFCVSVVLGNISLRFLAVSFNQAVGATTQFSGCWGYDIEEGGLAYVYYPYSRCYWGYHCQWDTSSSLLFLANFILVNRVFIYSVLSCAFQLQLQELSSRFYKEFCFLLKAVVFLLPAALIMEENVVGIALALARDDAKIIWYLLFNSALAYFVNLTNFLVTKHTSALTLQVLGNTKGAVAVVVSILIFQNPVSVTGMLAIGLFTCHFAATILFLLSRNLSSLATFVASIKRRRSSGDHCPAACGVHRLHPYLPYHLPSSPTLSWAPAKVARLAVPIIPCCVVPRHLGTSPKRKMQVSGATELASKGEGASDGSNVKVKGEIDDPLKSDMKDSCPCGSSLETKNIIKRSGSENREQQLKPKSKPKAITSASASVDEAFTTKLGGLSVSEGQIWKPKSYGTVTGSNTTAATATGSATTVDLQTEERSVELSKIFLESNLIENFKVDNSTYSLAQIRATFYPKFENEKSDQEIMIRMIEMVSKGLACLEVSLKHSGSLFMYAGNEGGAYAKNSFGNIYTAVGVFVLGRMFHEAWGSKAGEMQAQFNDFIERNRISISMELVTAVLGDHGQRPREDYAVVTAVTELGNGKPKFYSTPEVIAFCRNWRLPTNHVWLFSTRKSVTSFFAAYDLLYEEGTATSVCRALDEVADISVPGSKDHVKVLGEILEGLVARIVSHESSKHMEEALKDHPPPPGDGAGIDLGSSLREICAANRSEEKQQIKALLHSVGSSFCPDHSDWCGSHSRNADRSVLSKFLQAHPADYSTAKLQEMIRLMKEKRFPAAFKCYHNFHKTESKEMRHKPGLWPLYRGFFLDINLFKANKEHVAEIAKSNNDVVGHVNNGSSTSTVDGLANEDANLMIKLKFLTYKVYFVS</sequence>
<keyword evidence="2" id="KW-0812">Transmembrane</keyword>
<organism evidence="4 5">
    <name type="scientific">Hibiscus sabdariffa</name>
    <name type="common">roselle</name>
    <dbReference type="NCBI Taxonomy" id="183260"/>
    <lineage>
        <taxon>Eukaryota</taxon>
        <taxon>Viridiplantae</taxon>
        <taxon>Streptophyta</taxon>
        <taxon>Embryophyta</taxon>
        <taxon>Tracheophyta</taxon>
        <taxon>Spermatophyta</taxon>
        <taxon>Magnoliopsida</taxon>
        <taxon>eudicotyledons</taxon>
        <taxon>Gunneridae</taxon>
        <taxon>Pentapetalae</taxon>
        <taxon>rosids</taxon>
        <taxon>malvids</taxon>
        <taxon>Malvales</taxon>
        <taxon>Malvaceae</taxon>
        <taxon>Malvoideae</taxon>
        <taxon>Hibiscus</taxon>
    </lineage>
</organism>
<dbReference type="PANTHER" id="PTHR35460">
    <property type="entry name" value="TRNA LIGASE 1"/>
    <property type="match status" value="1"/>
</dbReference>
<feature type="transmembrane region" description="Helical" evidence="2">
    <location>
        <begin position="234"/>
        <end position="255"/>
    </location>
</feature>
<evidence type="ECO:0000313" key="5">
    <source>
        <dbReference type="Proteomes" id="UP001396334"/>
    </source>
</evidence>
<keyword evidence="5" id="KW-1185">Reference proteome</keyword>
<proteinExistence type="predicted"/>
<dbReference type="InterPro" id="IPR004853">
    <property type="entry name" value="Sugar_P_trans_dom"/>
</dbReference>
<reference evidence="4 5" key="1">
    <citation type="journal article" date="2024" name="G3 (Bethesda)">
        <title>Genome assembly of Hibiscus sabdariffa L. provides insights into metabolisms of medicinal natural products.</title>
        <authorList>
            <person name="Kim T."/>
        </authorList>
    </citation>
    <scope>NUCLEOTIDE SEQUENCE [LARGE SCALE GENOMIC DNA]</scope>
    <source>
        <strain evidence="4">TK-2024</strain>
        <tissue evidence="4">Old leaves</tissue>
    </source>
</reference>
<accession>A0ABR2Q1M7</accession>
<dbReference type="EMBL" id="JBBPBN010000047">
    <property type="protein sequence ID" value="KAK8994444.1"/>
    <property type="molecule type" value="Genomic_DNA"/>
</dbReference>
<feature type="transmembrane region" description="Helical" evidence="2">
    <location>
        <begin position="207"/>
        <end position="228"/>
    </location>
</feature>
<name>A0ABR2Q1M7_9ROSI</name>
<feature type="compositionally biased region" description="Basic and acidic residues" evidence="1">
    <location>
        <begin position="357"/>
        <end position="371"/>
    </location>
</feature>
<evidence type="ECO:0000259" key="3">
    <source>
        <dbReference type="Pfam" id="PF03151"/>
    </source>
</evidence>
<evidence type="ECO:0000256" key="1">
    <source>
        <dbReference type="SAM" id="MobiDB-lite"/>
    </source>
</evidence>
<protein>
    <recommendedName>
        <fullName evidence="3">Sugar phosphate transporter domain-containing protein</fullName>
    </recommendedName>
</protein>
<feature type="domain" description="Sugar phosphate transporter" evidence="3">
    <location>
        <begin position="148"/>
        <end position="239"/>
    </location>
</feature>
<gene>
    <name evidence="4" type="ORF">V6N11_045534</name>
</gene>
<feature type="transmembrane region" description="Helical" evidence="2">
    <location>
        <begin position="179"/>
        <end position="200"/>
    </location>
</feature>
<keyword evidence="2" id="KW-0472">Membrane</keyword>
<keyword evidence="2" id="KW-1133">Transmembrane helix</keyword>
<dbReference type="InterPro" id="IPR038837">
    <property type="entry name" value="tRNA_ligase_1"/>
</dbReference>
<evidence type="ECO:0000256" key="2">
    <source>
        <dbReference type="SAM" id="Phobius"/>
    </source>
</evidence>